<dbReference type="Pfam" id="PF00651">
    <property type="entry name" value="BTB"/>
    <property type="match status" value="1"/>
</dbReference>
<reference evidence="2" key="1">
    <citation type="submission" date="2025-08" db="UniProtKB">
        <authorList>
            <consortium name="Ensembl"/>
        </authorList>
    </citation>
    <scope>IDENTIFICATION</scope>
</reference>
<protein>
    <recommendedName>
        <fullName evidence="1">BTB domain-containing protein</fullName>
    </recommendedName>
</protein>
<dbReference type="Proteomes" id="UP000472262">
    <property type="component" value="Unassembled WGS sequence"/>
</dbReference>
<reference evidence="2" key="2">
    <citation type="submission" date="2025-09" db="UniProtKB">
        <authorList>
            <consortium name="Ensembl"/>
        </authorList>
    </citation>
    <scope>IDENTIFICATION</scope>
</reference>
<evidence type="ECO:0000259" key="1">
    <source>
        <dbReference type="PROSITE" id="PS50097"/>
    </source>
</evidence>
<dbReference type="Gene3D" id="3.30.710.10">
    <property type="entry name" value="Potassium Channel Kv1.1, Chain A"/>
    <property type="match status" value="1"/>
</dbReference>
<dbReference type="Ensembl" id="ENSSGRT00000039648.1">
    <property type="protein sequence ID" value="ENSSGRP00000036954.1"/>
    <property type="gene ID" value="ENSSGRG00000020405.1"/>
</dbReference>
<dbReference type="InterPro" id="IPR000210">
    <property type="entry name" value="BTB/POZ_dom"/>
</dbReference>
<dbReference type="GO" id="GO:0000978">
    <property type="term" value="F:RNA polymerase II cis-regulatory region sequence-specific DNA binding"/>
    <property type="evidence" value="ECO:0007669"/>
    <property type="project" value="TreeGrafter"/>
</dbReference>
<dbReference type="PANTHER" id="PTHR46105:SF8">
    <property type="entry name" value="TRANSCRIPTION REGULATOR PROTEIN BACH2"/>
    <property type="match status" value="1"/>
</dbReference>
<keyword evidence="3" id="KW-1185">Reference proteome</keyword>
<dbReference type="GO" id="GO:0000981">
    <property type="term" value="F:DNA-binding transcription factor activity, RNA polymerase II-specific"/>
    <property type="evidence" value="ECO:0007669"/>
    <property type="project" value="TreeGrafter"/>
</dbReference>
<sequence>MLTLGAVIVTYCQSRQAMEQTTGVSGMSVDEKSEAPMYVYESTVHCTNILLGLNEQRKQGLLCDVTVLVEGKEFRAHRAVLAACSEYFLQGFITQSDNELVL</sequence>
<dbReference type="InterPro" id="IPR050457">
    <property type="entry name" value="ZnFinger_BTB_dom_contain"/>
</dbReference>
<dbReference type="InParanoid" id="A0A672MJ36"/>
<dbReference type="InterPro" id="IPR011333">
    <property type="entry name" value="SKP1/BTB/POZ_sf"/>
</dbReference>
<evidence type="ECO:0000313" key="2">
    <source>
        <dbReference type="Ensembl" id="ENSSGRP00000036954.1"/>
    </source>
</evidence>
<dbReference type="PANTHER" id="PTHR46105">
    <property type="entry name" value="AGAP004733-PA"/>
    <property type="match status" value="1"/>
</dbReference>
<proteinExistence type="predicted"/>
<dbReference type="SUPFAM" id="SSF54695">
    <property type="entry name" value="POZ domain"/>
    <property type="match status" value="1"/>
</dbReference>
<name>A0A672MJ36_SINGR</name>
<evidence type="ECO:0000313" key="3">
    <source>
        <dbReference type="Proteomes" id="UP000472262"/>
    </source>
</evidence>
<organism evidence="2 3">
    <name type="scientific">Sinocyclocheilus grahami</name>
    <name type="common">Dianchi golden-line fish</name>
    <name type="synonym">Barbus grahami</name>
    <dbReference type="NCBI Taxonomy" id="75366"/>
    <lineage>
        <taxon>Eukaryota</taxon>
        <taxon>Metazoa</taxon>
        <taxon>Chordata</taxon>
        <taxon>Craniata</taxon>
        <taxon>Vertebrata</taxon>
        <taxon>Euteleostomi</taxon>
        <taxon>Actinopterygii</taxon>
        <taxon>Neopterygii</taxon>
        <taxon>Teleostei</taxon>
        <taxon>Ostariophysi</taxon>
        <taxon>Cypriniformes</taxon>
        <taxon>Cyprinidae</taxon>
        <taxon>Cyprininae</taxon>
        <taxon>Sinocyclocheilus</taxon>
    </lineage>
</organism>
<dbReference type="PROSITE" id="PS50097">
    <property type="entry name" value="BTB"/>
    <property type="match status" value="1"/>
</dbReference>
<feature type="domain" description="BTB" evidence="1">
    <location>
        <begin position="63"/>
        <end position="102"/>
    </location>
</feature>
<dbReference type="AlphaFoldDB" id="A0A672MJ36"/>
<accession>A0A672MJ36</accession>